<dbReference type="GO" id="GO:0009507">
    <property type="term" value="C:chloroplast"/>
    <property type="evidence" value="ECO:0007669"/>
    <property type="project" value="TreeGrafter"/>
</dbReference>
<proteinExistence type="inferred from homology"/>
<dbReference type="PANTHER" id="PTHR21327:SF18">
    <property type="entry name" value="3,4-DIHYDROXY-2-BUTANONE 4-PHOSPHATE SYNTHASE"/>
    <property type="match status" value="1"/>
</dbReference>
<evidence type="ECO:0000256" key="5">
    <source>
        <dbReference type="ARBA" id="ARBA00022723"/>
    </source>
</evidence>
<dbReference type="AlphaFoldDB" id="A0A9Q0SMC4"/>
<evidence type="ECO:0000256" key="3">
    <source>
        <dbReference type="ARBA" id="ARBA00012153"/>
    </source>
</evidence>
<dbReference type="GO" id="GO:0046872">
    <property type="term" value="F:metal ion binding"/>
    <property type="evidence" value="ECO:0007669"/>
    <property type="project" value="UniProtKB-KW"/>
</dbReference>
<dbReference type="InterPro" id="IPR017945">
    <property type="entry name" value="DHBP_synth_RibB-like_a/b_dom"/>
</dbReference>
<accession>A0A9Q0SMC4</accession>
<evidence type="ECO:0000256" key="2">
    <source>
        <dbReference type="ARBA" id="ARBA00008976"/>
    </source>
</evidence>
<dbReference type="GO" id="GO:0009231">
    <property type="term" value="P:riboflavin biosynthetic process"/>
    <property type="evidence" value="ECO:0007669"/>
    <property type="project" value="UniProtKB-KW"/>
</dbReference>
<dbReference type="PANTHER" id="PTHR21327">
    <property type="entry name" value="GTP CYCLOHYDROLASE II-RELATED"/>
    <property type="match status" value="1"/>
</dbReference>
<organism evidence="6 7">
    <name type="scientific">Salix koriyanagi</name>
    <dbReference type="NCBI Taxonomy" id="2511006"/>
    <lineage>
        <taxon>Eukaryota</taxon>
        <taxon>Viridiplantae</taxon>
        <taxon>Streptophyta</taxon>
        <taxon>Embryophyta</taxon>
        <taxon>Tracheophyta</taxon>
        <taxon>Spermatophyta</taxon>
        <taxon>Magnoliopsida</taxon>
        <taxon>eudicotyledons</taxon>
        <taxon>Gunneridae</taxon>
        <taxon>Pentapetalae</taxon>
        <taxon>rosids</taxon>
        <taxon>fabids</taxon>
        <taxon>Malpighiales</taxon>
        <taxon>Salicaceae</taxon>
        <taxon>Saliceae</taxon>
        <taxon>Salix</taxon>
    </lineage>
</organism>
<sequence>MASVNLCCSFLASSRLQGHYTGLHCMCPFVRRGHLTYLVSGNLAKKLCFSFKRDGRARASSISGEGDVSGTLSAEITPSTGGFFADNDEYDLDRPTEGCASIPEAIEDIHQGKMVIVVDDEDRENEGDLVMAASKATPEAMAFFVKHGTGIVCVSMKAEDLERLDLPLMVTHKENVEKLCTAFTVSVPISWRKRSKESSAVIGSVRRSGSWGYGGQKVLFATCAPLQLGGNGLVWLCSLVQCQESLSPKLSVSINCVTLALPADCFSDAKHGTSTGVSARDRATTIVALASKDSKP</sequence>
<keyword evidence="4" id="KW-0686">Riboflavin biosynthesis</keyword>
<dbReference type="InterPro" id="IPR000422">
    <property type="entry name" value="DHBP_synthase_RibB"/>
</dbReference>
<name>A0A9Q0SMC4_9ROSI</name>
<evidence type="ECO:0000313" key="7">
    <source>
        <dbReference type="Proteomes" id="UP001151752"/>
    </source>
</evidence>
<comment type="caution">
    <text evidence="6">The sequence shown here is derived from an EMBL/GenBank/DDBJ whole genome shotgun (WGS) entry which is preliminary data.</text>
</comment>
<gene>
    <name evidence="6" type="ORF">OIU74_020828</name>
</gene>
<comment type="similarity">
    <text evidence="2">In the C-terminal section; belongs to the GTP cyclohydrolase II family.</text>
</comment>
<evidence type="ECO:0000313" key="6">
    <source>
        <dbReference type="EMBL" id="KAJ6682667.1"/>
    </source>
</evidence>
<dbReference type="EC" id="4.1.99.12" evidence="3"/>
<dbReference type="Gene3D" id="3.90.870.10">
    <property type="entry name" value="DHBP synthase"/>
    <property type="match status" value="2"/>
</dbReference>
<protein>
    <recommendedName>
        <fullName evidence="3">3,4-dihydroxy-2-butanone-4-phosphate synthase</fullName>
        <ecNumber evidence="3">4.1.99.12</ecNumber>
    </recommendedName>
</protein>
<dbReference type="SUPFAM" id="SSF55821">
    <property type="entry name" value="YrdC/RibB"/>
    <property type="match status" value="2"/>
</dbReference>
<keyword evidence="7" id="KW-1185">Reference proteome</keyword>
<reference evidence="6" key="1">
    <citation type="submission" date="2022-11" db="EMBL/GenBank/DDBJ databases">
        <authorList>
            <person name="Hyden B.L."/>
            <person name="Feng K."/>
            <person name="Yates T."/>
            <person name="Jawdy S."/>
            <person name="Smart L.B."/>
            <person name="Muchero W."/>
        </authorList>
    </citation>
    <scope>NUCLEOTIDE SEQUENCE</scope>
    <source>
        <tissue evidence="6">Shoot tip</tissue>
    </source>
</reference>
<keyword evidence="5" id="KW-0479">Metal-binding</keyword>
<reference evidence="6" key="2">
    <citation type="journal article" date="2023" name="Int. J. Mol. Sci.">
        <title>De Novo Assembly and Annotation of 11 Diverse Shrub Willow (Salix) Genomes Reveals Novel Gene Organization in Sex-Linked Regions.</title>
        <authorList>
            <person name="Hyden B."/>
            <person name="Feng K."/>
            <person name="Yates T.B."/>
            <person name="Jawdy S."/>
            <person name="Cereghino C."/>
            <person name="Smart L.B."/>
            <person name="Muchero W."/>
        </authorList>
    </citation>
    <scope>NUCLEOTIDE SEQUENCE</scope>
    <source>
        <tissue evidence="6">Shoot tip</tissue>
    </source>
</reference>
<comment type="pathway">
    <text evidence="1">Cofactor biosynthesis; riboflavin biosynthesis; 2-hydroxy-3-oxobutyl phosphate from D-ribulose 5-phosphate: step 1/1.</text>
</comment>
<dbReference type="Pfam" id="PF00926">
    <property type="entry name" value="DHBP_synthase"/>
    <property type="match status" value="1"/>
</dbReference>
<evidence type="ECO:0000256" key="4">
    <source>
        <dbReference type="ARBA" id="ARBA00022619"/>
    </source>
</evidence>
<evidence type="ECO:0000256" key="1">
    <source>
        <dbReference type="ARBA" id="ARBA00004904"/>
    </source>
</evidence>
<dbReference type="GO" id="GO:0008686">
    <property type="term" value="F:3,4-dihydroxy-2-butanone-4-phosphate synthase activity"/>
    <property type="evidence" value="ECO:0007669"/>
    <property type="project" value="UniProtKB-EC"/>
</dbReference>
<dbReference type="Proteomes" id="UP001151752">
    <property type="component" value="Chromosome 5"/>
</dbReference>
<dbReference type="EMBL" id="JAPFFM010000020">
    <property type="protein sequence ID" value="KAJ6682667.1"/>
    <property type="molecule type" value="Genomic_DNA"/>
</dbReference>